<keyword evidence="3" id="KW-1185">Reference proteome</keyword>
<organism evidence="2 3">
    <name type="scientific">Coemansia asiatica</name>
    <dbReference type="NCBI Taxonomy" id="1052880"/>
    <lineage>
        <taxon>Eukaryota</taxon>
        <taxon>Fungi</taxon>
        <taxon>Fungi incertae sedis</taxon>
        <taxon>Zoopagomycota</taxon>
        <taxon>Kickxellomycotina</taxon>
        <taxon>Kickxellomycetes</taxon>
        <taxon>Kickxellales</taxon>
        <taxon>Kickxellaceae</taxon>
        <taxon>Coemansia</taxon>
    </lineage>
</organism>
<evidence type="ECO:0000256" key="1">
    <source>
        <dbReference type="SAM" id="MobiDB-lite"/>
    </source>
</evidence>
<reference evidence="2" key="1">
    <citation type="submission" date="2022-07" db="EMBL/GenBank/DDBJ databases">
        <title>Phylogenomic reconstructions and comparative analyses of Kickxellomycotina fungi.</title>
        <authorList>
            <person name="Reynolds N.K."/>
            <person name="Stajich J.E."/>
            <person name="Barry K."/>
            <person name="Grigoriev I.V."/>
            <person name="Crous P."/>
            <person name="Smith M.E."/>
        </authorList>
    </citation>
    <scope>NUCLEOTIDE SEQUENCE</scope>
    <source>
        <strain evidence="2">NBRC 105413</strain>
    </source>
</reference>
<comment type="caution">
    <text evidence="2">The sequence shown here is derived from an EMBL/GenBank/DDBJ whole genome shotgun (WGS) entry which is preliminary data.</text>
</comment>
<accession>A0A9W7XMB1</accession>
<sequence>MDTVSQEAHSQEVVALAVKVLYLRNTLQIEELMRFSSISIQQRWDFLGPTVDRSQPVQSTLFNQVDEALQWQADSIGEYIRNEHFMPELTEEQKDHLCAENVVYEYTDHLSLHAYAPFAQQNDGTLVVDLVWDEDVGGWAYFNTKVIEATIDELKTSKKFIGISKTTAGARDALIRLADSNSHKEKQGCSDDDYWGQFEGPEAPSSNDNADLDKESVDSYWDKYGDNSDGDSDRDTDKDKEIERQESRLTIGVLPDLESKELVVRSIRLSLAAAASSARAAGVLEAGFLEMAHLAFNASQ</sequence>
<dbReference type="EMBL" id="JANBOH010000089">
    <property type="protein sequence ID" value="KAJ1645790.1"/>
    <property type="molecule type" value="Genomic_DNA"/>
</dbReference>
<dbReference type="AlphaFoldDB" id="A0A9W7XMB1"/>
<gene>
    <name evidence="2" type="ORF">LPJ64_002683</name>
</gene>
<evidence type="ECO:0000313" key="2">
    <source>
        <dbReference type="EMBL" id="KAJ1645790.1"/>
    </source>
</evidence>
<protein>
    <submittedName>
        <fullName evidence="2">Uncharacterized protein</fullName>
    </submittedName>
</protein>
<name>A0A9W7XMB1_9FUNG</name>
<proteinExistence type="predicted"/>
<evidence type="ECO:0000313" key="3">
    <source>
        <dbReference type="Proteomes" id="UP001145021"/>
    </source>
</evidence>
<feature type="region of interest" description="Disordered" evidence="1">
    <location>
        <begin position="181"/>
        <end position="243"/>
    </location>
</feature>
<dbReference type="Proteomes" id="UP001145021">
    <property type="component" value="Unassembled WGS sequence"/>
</dbReference>
<feature type="compositionally biased region" description="Basic and acidic residues" evidence="1">
    <location>
        <begin position="211"/>
        <end position="243"/>
    </location>
</feature>